<protein>
    <submittedName>
        <fullName evidence="2">Cobalamin biosynthesis protein</fullName>
    </submittedName>
</protein>
<dbReference type="PANTHER" id="PTHR37477:SF1">
    <property type="entry name" value="COBALT-PRECORRIN-5A HYDROLASE"/>
    <property type="match status" value="1"/>
</dbReference>
<evidence type="ECO:0000259" key="1">
    <source>
        <dbReference type="Pfam" id="PF01890"/>
    </source>
</evidence>
<evidence type="ECO:0000313" key="3">
    <source>
        <dbReference type="Proteomes" id="UP001159370"/>
    </source>
</evidence>
<sequence>MIIKINTSEKQNLWVGIGCQKGTSQKLIATAIEKVFQENQLKENAIAGLATIETKASEVGLIELCRLRSFPLKIFSARILSTITVPSPGKIAATTVGTPSVAEASAILAASEITLPLTTNQESKVRLLIPKSIFRLQGEPGTVTVAVAAKELFLLQNHSEKIVNQTRNHGKNN</sequence>
<dbReference type="RefSeq" id="WP_280656323.1">
    <property type="nucleotide sequence ID" value="NZ_JANQDL010000092.1"/>
</dbReference>
<dbReference type="EMBL" id="JANQDL010000092">
    <property type="protein sequence ID" value="MDH6064725.1"/>
    <property type="molecule type" value="Genomic_DNA"/>
</dbReference>
<accession>A0AA43KG47</accession>
<gene>
    <name evidence="2" type="ORF">NWP23_13360</name>
</gene>
<evidence type="ECO:0000313" key="2">
    <source>
        <dbReference type="EMBL" id="MDH6064725.1"/>
    </source>
</evidence>
<dbReference type="SUPFAM" id="SSF159664">
    <property type="entry name" value="CobE/GbiG C-terminal domain-like"/>
    <property type="match status" value="1"/>
</dbReference>
<organism evidence="2 3">
    <name type="scientific">Umezakia ovalisporum FSS-62</name>
    <dbReference type="NCBI Taxonomy" id="2971776"/>
    <lineage>
        <taxon>Bacteria</taxon>
        <taxon>Bacillati</taxon>
        <taxon>Cyanobacteriota</taxon>
        <taxon>Cyanophyceae</taxon>
        <taxon>Nostocales</taxon>
        <taxon>Nodulariaceae</taxon>
        <taxon>Umezakia</taxon>
    </lineage>
</organism>
<dbReference type="InterPro" id="IPR002750">
    <property type="entry name" value="CobE/GbiG_C"/>
</dbReference>
<dbReference type="Proteomes" id="UP001159370">
    <property type="component" value="Unassembled WGS sequence"/>
</dbReference>
<proteinExistence type="predicted"/>
<dbReference type="GO" id="GO:0009236">
    <property type="term" value="P:cobalamin biosynthetic process"/>
    <property type="evidence" value="ECO:0007669"/>
    <property type="project" value="InterPro"/>
</dbReference>
<dbReference type="InterPro" id="IPR036518">
    <property type="entry name" value="CobE/GbiG_C_sf"/>
</dbReference>
<dbReference type="AlphaFoldDB" id="A0AA43KG47"/>
<name>A0AA43KG47_9CYAN</name>
<dbReference type="InterPro" id="IPR052553">
    <property type="entry name" value="CbiG_hydrolase"/>
</dbReference>
<dbReference type="PANTHER" id="PTHR37477">
    <property type="entry name" value="COBALT-PRECORRIN-5A HYDROLASE"/>
    <property type="match status" value="1"/>
</dbReference>
<feature type="domain" description="CobE/GbiG C-terminal" evidence="1">
    <location>
        <begin position="13"/>
        <end position="148"/>
    </location>
</feature>
<dbReference type="Pfam" id="PF01890">
    <property type="entry name" value="CbiG_C"/>
    <property type="match status" value="1"/>
</dbReference>
<comment type="caution">
    <text evidence="2">The sequence shown here is derived from an EMBL/GenBank/DDBJ whole genome shotgun (WGS) entry which is preliminary data.</text>
</comment>
<dbReference type="Gene3D" id="3.30.420.180">
    <property type="entry name" value="CobE/GbiG C-terminal domain"/>
    <property type="match status" value="1"/>
</dbReference>
<reference evidence="2 3" key="1">
    <citation type="journal article" date="2023" name="J. Phycol.">
        <title>Chrysosporum ovalisporum is synonymous with the true-branching cyanobacterium Umezakia natans (Nostocales/Aphanizomenonaceae).</title>
        <authorList>
            <person name="McGregor G.B."/>
            <person name="Sendall B.C."/>
            <person name="Niiyama Y."/>
            <person name="Tuji A."/>
            <person name="Willis A."/>
        </authorList>
    </citation>
    <scope>NUCLEOTIDE SEQUENCE [LARGE SCALE GENOMIC DNA]</scope>
    <source>
        <strain evidence="2 3">FSS-62</strain>
    </source>
</reference>